<dbReference type="RefSeq" id="WP_089181966.1">
    <property type="nucleotide sequence ID" value="NZ_CP043427.1"/>
</dbReference>
<dbReference type="InterPro" id="IPR000682">
    <property type="entry name" value="PCMT"/>
</dbReference>
<keyword evidence="7 10" id="KW-0808">Transferase</keyword>
<keyword evidence="6 10" id="KW-0489">Methyltransferase</keyword>
<proteinExistence type="inferred from homology"/>
<evidence type="ECO:0000256" key="6">
    <source>
        <dbReference type="ARBA" id="ARBA00022603"/>
    </source>
</evidence>
<name>A0A381DKP2_9BACT</name>
<dbReference type="NCBIfam" id="TIGR00080">
    <property type="entry name" value="pimt"/>
    <property type="match status" value="1"/>
</dbReference>
<evidence type="ECO:0000256" key="9">
    <source>
        <dbReference type="NCBIfam" id="TIGR00080"/>
    </source>
</evidence>
<evidence type="ECO:0000256" key="7">
    <source>
        <dbReference type="ARBA" id="ARBA00022679"/>
    </source>
</evidence>
<dbReference type="NCBIfam" id="NF001453">
    <property type="entry name" value="PRK00312.1"/>
    <property type="match status" value="1"/>
</dbReference>
<dbReference type="Gene3D" id="3.40.50.150">
    <property type="entry name" value="Vaccinia Virus protein VP39"/>
    <property type="match status" value="1"/>
</dbReference>
<comment type="subcellular location">
    <subcellularLocation>
        <location evidence="1">Cytoplasm</location>
    </subcellularLocation>
</comment>
<accession>A0A381DKP2</accession>
<dbReference type="STRING" id="32024.GCA_000788295_01550"/>
<dbReference type="PROSITE" id="PS01279">
    <property type="entry name" value="PCMT"/>
    <property type="match status" value="1"/>
</dbReference>
<comment type="similarity">
    <text evidence="2">Belongs to the methyltransferase superfamily. L-isoaspartyl/D-aspartyl protein methyltransferase family.</text>
</comment>
<dbReference type="Pfam" id="PF01135">
    <property type="entry name" value="PCMT"/>
    <property type="match status" value="1"/>
</dbReference>
<evidence type="ECO:0000256" key="3">
    <source>
        <dbReference type="ARBA" id="ARBA00011890"/>
    </source>
</evidence>
<gene>
    <name evidence="10" type="primary">pcm</name>
    <name evidence="10" type="ORF">NCTC12475_01421</name>
</gene>
<dbReference type="SUPFAM" id="SSF53335">
    <property type="entry name" value="S-adenosyl-L-methionine-dependent methyltransferases"/>
    <property type="match status" value="1"/>
</dbReference>
<evidence type="ECO:0000256" key="5">
    <source>
        <dbReference type="ARBA" id="ARBA00022490"/>
    </source>
</evidence>
<dbReference type="GO" id="GO:0005737">
    <property type="term" value="C:cytoplasm"/>
    <property type="evidence" value="ECO:0007669"/>
    <property type="project" value="UniProtKB-SubCell"/>
</dbReference>
<evidence type="ECO:0000313" key="10">
    <source>
        <dbReference type="EMBL" id="SUX11205.1"/>
    </source>
</evidence>
<dbReference type="CDD" id="cd02440">
    <property type="entry name" value="AdoMet_MTases"/>
    <property type="match status" value="1"/>
</dbReference>
<dbReference type="PANTHER" id="PTHR11579:SF0">
    <property type="entry name" value="PROTEIN-L-ISOASPARTATE(D-ASPARTATE) O-METHYLTRANSFERASE"/>
    <property type="match status" value="1"/>
</dbReference>
<evidence type="ECO:0000256" key="4">
    <source>
        <dbReference type="ARBA" id="ARBA00013346"/>
    </source>
</evidence>
<dbReference type="GO" id="GO:0030091">
    <property type="term" value="P:protein repair"/>
    <property type="evidence" value="ECO:0007669"/>
    <property type="project" value="UniProtKB-UniRule"/>
</dbReference>
<keyword evidence="5" id="KW-0963">Cytoplasm</keyword>
<sequence length="210" mass="23780">MNSLEYTKCLKMANEIADLTTLSPKVYKAFCQTPREIFVPIKAHAYELNPHPISGNQWISSPLTVAKMTMALECEDIDNVLEIGCGSGYQAAILGKLAHRVFSIERIQKLADSAKLRFKELNVLNINIRYDDGIDGWKTYSPYERIIFSCACEEISPKIFAQLKDGGLLVAPMKEDGRQFIYKFKKDFDGNISKEKLEECLFVPLLSGRE</sequence>
<evidence type="ECO:0000256" key="8">
    <source>
        <dbReference type="ARBA" id="ARBA00022691"/>
    </source>
</evidence>
<dbReference type="GO" id="GO:0004719">
    <property type="term" value="F:protein-L-isoaspartate (D-aspartate) O-methyltransferase activity"/>
    <property type="evidence" value="ECO:0007669"/>
    <property type="project" value="UniProtKB-UniRule"/>
</dbReference>
<dbReference type="GO" id="GO:0032259">
    <property type="term" value="P:methylation"/>
    <property type="evidence" value="ECO:0007669"/>
    <property type="project" value="UniProtKB-KW"/>
</dbReference>
<dbReference type="InterPro" id="IPR029063">
    <property type="entry name" value="SAM-dependent_MTases_sf"/>
</dbReference>
<protein>
    <recommendedName>
        <fullName evidence="4 9">Protein-L-isoaspartate O-methyltransferase</fullName>
        <ecNumber evidence="3 9">2.1.1.77</ecNumber>
    </recommendedName>
</protein>
<dbReference type="PANTHER" id="PTHR11579">
    <property type="entry name" value="PROTEIN-L-ISOASPARTATE O-METHYLTRANSFERASE"/>
    <property type="match status" value="1"/>
</dbReference>
<keyword evidence="8" id="KW-0949">S-adenosyl-L-methionine</keyword>
<evidence type="ECO:0000256" key="1">
    <source>
        <dbReference type="ARBA" id="ARBA00004496"/>
    </source>
</evidence>
<dbReference type="GeneID" id="93090069"/>
<dbReference type="AlphaFoldDB" id="A0A381DKP2"/>
<evidence type="ECO:0000256" key="2">
    <source>
        <dbReference type="ARBA" id="ARBA00005369"/>
    </source>
</evidence>
<keyword evidence="11" id="KW-1185">Reference proteome</keyword>
<reference evidence="10 11" key="1">
    <citation type="submission" date="2018-06" db="EMBL/GenBank/DDBJ databases">
        <authorList>
            <consortium name="Pathogen Informatics"/>
            <person name="Doyle S."/>
        </authorList>
    </citation>
    <scope>NUCLEOTIDE SEQUENCE [LARGE SCALE GENOMIC DNA]</scope>
    <source>
        <strain evidence="10 11">NCTC12475</strain>
    </source>
</reference>
<dbReference type="EC" id="2.1.1.77" evidence="3 9"/>
<dbReference type="OrthoDB" id="9810066at2"/>
<evidence type="ECO:0000313" key="11">
    <source>
        <dbReference type="Proteomes" id="UP000254920"/>
    </source>
</evidence>
<organism evidence="10 11">
    <name type="scientific">Campylobacter sputorum subsp. sputorum</name>
    <dbReference type="NCBI Taxonomy" id="32024"/>
    <lineage>
        <taxon>Bacteria</taxon>
        <taxon>Pseudomonadati</taxon>
        <taxon>Campylobacterota</taxon>
        <taxon>Epsilonproteobacteria</taxon>
        <taxon>Campylobacterales</taxon>
        <taxon>Campylobacteraceae</taxon>
        <taxon>Campylobacter</taxon>
    </lineage>
</organism>
<dbReference type="EMBL" id="UFVD01000001">
    <property type="protein sequence ID" value="SUX11205.1"/>
    <property type="molecule type" value="Genomic_DNA"/>
</dbReference>
<dbReference type="Proteomes" id="UP000254920">
    <property type="component" value="Unassembled WGS sequence"/>
</dbReference>